<dbReference type="RefSeq" id="WP_331714981.1">
    <property type="nucleotide sequence ID" value="NZ_WPCU01000010.1"/>
</dbReference>
<evidence type="ECO:0000313" key="2">
    <source>
        <dbReference type="EMBL" id="MVA77605.1"/>
    </source>
</evidence>
<keyword evidence="2" id="KW-0808">Transferase</keyword>
<evidence type="ECO:0000259" key="1">
    <source>
        <dbReference type="PROSITE" id="PS51186"/>
    </source>
</evidence>
<keyword evidence="3" id="KW-1185">Reference proteome</keyword>
<dbReference type="GO" id="GO:0016747">
    <property type="term" value="F:acyltransferase activity, transferring groups other than amino-acyl groups"/>
    <property type="evidence" value="ECO:0007669"/>
    <property type="project" value="InterPro"/>
</dbReference>
<dbReference type="PANTHER" id="PTHR43792">
    <property type="entry name" value="GNAT FAMILY, PUTATIVE (AFU_ORTHOLOGUE AFUA_3G00765)-RELATED-RELATED"/>
    <property type="match status" value="1"/>
</dbReference>
<reference evidence="2 3" key="1">
    <citation type="submission" date="2019-12" db="EMBL/GenBank/DDBJ databases">
        <title>Auraticoccus cholistani sp. nov., an actinomycete isolated from soil of Cholistan desert.</title>
        <authorList>
            <person name="Cheema M.T."/>
        </authorList>
    </citation>
    <scope>NUCLEOTIDE SEQUENCE [LARGE SCALE GENOMIC DNA]</scope>
    <source>
        <strain evidence="2 3">F435</strain>
    </source>
</reference>
<accession>A0A6A9V1Y4</accession>
<dbReference type="AlphaFoldDB" id="A0A6A9V1Y4"/>
<protein>
    <submittedName>
        <fullName evidence="2">GNAT family N-acetyltransferase</fullName>
    </submittedName>
</protein>
<dbReference type="PROSITE" id="PS51186">
    <property type="entry name" value="GNAT"/>
    <property type="match status" value="1"/>
</dbReference>
<dbReference type="Gene3D" id="3.40.630.30">
    <property type="match status" value="1"/>
</dbReference>
<dbReference type="EMBL" id="WPCU01000010">
    <property type="protein sequence ID" value="MVA77605.1"/>
    <property type="molecule type" value="Genomic_DNA"/>
</dbReference>
<organism evidence="2 3">
    <name type="scientific">Auraticoccus cholistanensis</name>
    <dbReference type="NCBI Taxonomy" id="2656650"/>
    <lineage>
        <taxon>Bacteria</taxon>
        <taxon>Bacillati</taxon>
        <taxon>Actinomycetota</taxon>
        <taxon>Actinomycetes</taxon>
        <taxon>Propionibacteriales</taxon>
        <taxon>Propionibacteriaceae</taxon>
        <taxon>Auraticoccus</taxon>
    </lineage>
</organism>
<comment type="caution">
    <text evidence="2">The sequence shown here is derived from an EMBL/GenBank/DDBJ whole genome shotgun (WGS) entry which is preliminary data.</text>
</comment>
<dbReference type="Pfam" id="PF13302">
    <property type="entry name" value="Acetyltransf_3"/>
    <property type="match status" value="1"/>
</dbReference>
<dbReference type="PANTHER" id="PTHR43792:SF1">
    <property type="entry name" value="N-ACETYLTRANSFERASE DOMAIN-CONTAINING PROTEIN"/>
    <property type="match status" value="1"/>
</dbReference>
<dbReference type="InterPro" id="IPR000182">
    <property type="entry name" value="GNAT_dom"/>
</dbReference>
<evidence type="ECO:0000313" key="3">
    <source>
        <dbReference type="Proteomes" id="UP000435304"/>
    </source>
</evidence>
<gene>
    <name evidence="2" type="ORF">GC722_16505</name>
</gene>
<dbReference type="InterPro" id="IPR016181">
    <property type="entry name" value="Acyl_CoA_acyltransferase"/>
</dbReference>
<feature type="domain" description="N-acetyltransferase" evidence="1">
    <location>
        <begin position="27"/>
        <end position="181"/>
    </location>
</feature>
<proteinExistence type="predicted"/>
<name>A0A6A9V1Y4_9ACTN</name>
<dbReference type="InterPro" id="IPR051531">
    <property type="entry name" value="N-acetyltransferase"/>
</dbReference>
<sequence>MAEVVVPPLVTGRLRLGGWGPAEREALAALNADPEVMRYFPSTQDRARTDQLLQRIEQSFAERGWGLWAVTPVATGVCIGFVGLLAMPDGVPGAGGVEVGWRLARSGWGQGYATEAATAVLDHAFGPVGLAEVWSMTAVLNLPSQAVMRRLGMELHTRFEHPALEVGSPLRPHVVFRTTAQAWRGRRAPGGRVPA</sequence>
<dbReference type="Proteomes" id="UP000435304">
    <property type="component" value="Unassembled WGS sequence"/>
</dbReference>
<dbReference type="SUPFAM" id="SSF55729">
    <property type="entry name" value="Acyl-CoA N-acyltransferases (Nat)"/>
    <property type="match status" value="1"/>
</dbReference>